<reference evidence="1 2" key="1">
    <citation type="submission" date="2021-06" db="EMBL/GenBank/DDBJ databases">
        <title>Caerostris extrusa draft genome.</title>
        <authorList>
            <person name="Kono N."/>
            <person name="Arakawa K."/>
        </authorList>
    </citation>
    <scope>NUCLEOTIDE SEQUENCE [LARGE SCALE GENOMIC DNA]</scope>
</reference>
<dbReference type="AlphaFoldDB" id="A0AAV4TKA8"/>
<name>A0AAV4TKA8_CAEEX</name>
<keyword evidence="2" id="KW-1185">Reference proteome</keyword>
<accession>A0AAV4TKA8</accession>
<dbReference type="EMBL" id="BPLR01011481">
    <property type="protein sequence ID" value="GIY46785.1"/>
    <property type="molecule type" value="Genomic_DNA"/>
</dbReference>
<proteinExistence type="predicted"/>
<evidence type="ECO:0000313" key="1">
    <source>
        <dbReference type="EMBL" id="GIY46785.1"/>
    </source>
</evidence>
<evidence type="ECO:0000313" key="2">
    <source>
        <dbReference type="Proteomes" id="UP001054945"/>
    </source>
</evidence>
<organism evidence="1 2">
    <name type="scientific">Caerostris extrusa</name>
    <name type="common">Bark spider</name>
    <name type="synonym">Caerostris bankana</name>
    <dbReference type="NCBI Taxonomy" id="172846"/>
    <lineage>
        <taxon>Eukaryota</taxon>
        <taxon>Metazoa</taxon>
        <taxon>Ecdysozoa</taxon>
        <taxon>Arthropoda</taxon>
        <taxon>Chelicerata</taxon>
        <taxon>Arachnida</taxon>
        <taxon>Araneae</taxon>
        <taxon>Araneomorphae</taxon>
        <taxon>Entelegynae</taxon>
        <taxon>Araneoidea</taxon>
        <taxon>Araneidae</taxon>
        <taxon>Caerostris</taxon>
    </lineage>
</organism>
<comment type="caution">
    <text evidence="1">The sequence shown here is derived from an EMBL/GenBank/DDBJ whole genome shotgun (WGS) entry which is preliminary data.</text>
</comment>
<gene>
    <name evidence="1" type="ORF">CEXT_511181</name>
</gene>
<sequence>MSSVVFDQLRFHVLSATPLCDYASSMDGRHKLRIYRTSPFLIGGPFAVLSFAGLDPNPLHHAAQPRISDSTLATLADNQTNACGSRIFRPRQGIIKATPFIPPPIFRHCFFDPVVTGSADHPLPLICGRATFFD</sequence>
<dbReference type="Proteomes" id="UP001054945">
    <property type="component" value="Unassembled WGS sequence"/>
</dbReference>
<protein>
    <submittedName>
        <fullName evidence="1">Uncharacterized protein</fullName>
    </submittedName>
</protein>